<keyword evidence="14" id="KW-1185">Reference proteome</keyword>
<proteinExistence type="predicted"/>
<dbReference type="GO" id="GO:0030182">
    <property type="term" value="P:neuron differentiation"/>
    <property type="evidence" value="ECO:0000318"/>
    <property type="project" value="GO_Central"/>
</dbReference>
<protein>
    <submittedName>
        <fullName evidence="13">Ttx-3</fullName>
    </submittedName>
</protein>
<keyword evidence="3" id="KW-0677">Repeat</keyword>
<dbReference type="GO" id="GO:0000981">
    <property type="term" value="F:DNA-binding transcription factor activity, RNA polymerase II-specific"/>
    <property type="evidence" value="ECO:0000318"/>
    <property type="project" value="GO_Central"/>
</dbReference>
<dbReference type="SMART" id="SM00389">
    <property type="entry name" value="HOX"/>
    <property type="match status" value="1"/>
</dbReference>
<dbReference type="SUPFAM" id="SSF57716">
    <property type="entry name" value="Glucocorticoid receptor-like (DNA-binding domain)"/>
    <property type="match status" value="1"/>
</dbReference>
<evidence type="ECO:0000256" key="1">
    <source>
        <dbReference type="ARBA" id="ARBA00004123"/>
    </source>
</evidence>
<dbReference type="Proteomes" id="UP000005239">
    <property type="component" value="Unassembled WGS sequence"/>
</dbReference>
<comment type="subcellular location">
    <subcellularLocation>
        <location evidence="1 9 11">Nucleus</location>
    </subcellularLocation>
</comment>
<dbReference type="GO" id="GO:0005634">
    <property type="term" value="C:nucleus"/>
    <property type="evidence" value="ECO:0000318"/>
    <property type="project" value="GO_Central"/>
</dbReference>
<keyword evidence="8 9" id="KW-0539">Nucleus</keyword>
<dbReference type="Pfam" id="PF00046">
    <property type="entry name" value="Homeodomain"/>
    <property type="match status" value="1"/>
</dbReference>
<evidence type="ECO:0000256" key="4">
    <source>
        <dbReference type="ARBA" id="ARBA00022833"/>
    </source>
</evidence>
<feature type="DNA-binding region" description="Homeobox" evidence="9">
    <location>
        <begin position="339"/>
        <end position="398"/>
    </location>
</feature>
<evidence type="ECO:0000256" key="6">
    <source>
        <dbReference type="ARBA" id="ARBA00023125"/>
    </source>
</evidence>
<dbReference type="InterPro" id="IPR050453">
    <property type="entry name" value="LIM_Homeobox_TF"/>
</dbReference>
<keyword evidence="5 10" id="KW-0440">LIM domain</keyword>
<dbReference type="CDD" id="cd00086">
    <property type="entry name" value="homeodomain"/>
    <property type="match status" value="1"/>
</dbReference>
<name>A0A2A6C864_PRIPA</name>
<accession>A0A2A6C864</accession>
<sequence>MTASPIGLFLHDDDACGMQGVFESTSFISLPLTAPHDGSTGSLHSSTSYGLDSYCSPASDGGGPPMSPRTLAPLNDVRPSMLHHSAIFPSYNTDTSGLCDACFLPIRDRFVVRFDNKHFHGACLRCTMCRAELSEEQTAFLRDGMLLCKNDFEGYNNYVLQNYCATCKKQFSVADMVARAGNHYAHTDCLHCTLCKQKIGAGQEVVLDPAQNIVCRTHLDPISLPPLHDLPGHLANFPPGMHPPPLLPPPQGLLPPITHLPPPPLPHDSSMDNHVTLPSLSPTQLIAHPIAQLPHLPQQPVKEPTRKAKKEEEQSDEECDNDGSQLYSTPNGCNTNGRSKRMRTSFKHHQLKTMKNYFNLNHNPDAKDLKQLATKTGLSKRVLQVWFQNARAKFRRSNSGRDPSSTSPSMQGSILPYPAKPAVKSEPCHTQKFPQLQLGGGSLSSFPATSFHDSLHGTSIDGLIGLDAL</sequence>
<dbReference type="SUPFAM" id="SSF46689">
    <property type="entry name" value="Homeodomain-like"/>
    <property type="match status" value="1"/>
</dbReference>
<dbReference type="PROSITE" id="PS50023">
    <property type="entry name" value="LIM_DOMAIN_2"/>
    <property type="match status" value="2"/>
</dbReference>
<keyword evidence="4 10" id="KW-0862">Zinc</keyword>
<evidence type="ECO:0000256" key="11">
    <source>
        <dbReference type="RuleBase" id="RU000682"/>
    </source>
</evidence>
<evidence type="ECO:0000256" key="12">
    <source>
        <dbReference type="SAM" id="MobiDB-lite"/>
    </source>
</evidence>
<dbReference type="AlphaFoldDB" id="A0A2A6C864"/>
<feature type="compositionally biased region" description="Polar residues" evidence="12">
    <location>
        <begin position="400"/>
        <end position="412"/>
    </location>
</feature>
<reference evidence="14" key="1">
    <citation type="journal article" date="2008" name="Nat. Genet.">
        <title>The Pristionchus pacificus genome provides a unique perspective on nematode lifestyle and parasitism.</title>
        <authorList>
            <person name="Dieterich C."/>
            <person name="Clifton S.W."/>
            <person name="Schuster L.N."/>
            <person name="Chinwalla A."/>
            <person name="Delehaunty K."/>
            <person name="Dinkelacker I."/>
            <person name="Fulton L."/>
            <person name="Fulton R."/>
            <person name="Godfrey J."/>
            <person name="Minx P."/>
            <person name="Mitreva M."/>
            <person name="Roeseler W."/>
            <person name="Tian H."/>
            <person name="Witte H."/>
            <person name="Yang S.P."/>
            <person name="Wilson R.K."/>
            <person name="Sommer R.J."/>
        </authorList>
    </citation>
    <scope>NUCLEOTIDE SEQUENCE [LARGE SCALE GENOMIC DNA]</scope>
    <source>
        <strain evidence="14">PS312</strain>
    </source>
</reference>
<dbReference type="GO" id="GO:0000977">
    <property type="term" value="F:RNA polymerase II transcription regulatory region sequence-specific DNA binding"/>
    <property type="evidence" value="ECO:0000318"/>
    <property type="project" value="GO_Central"/>
</dbReference>
<keyword evidence="2 10" id="KW-0479">Metal-binding</keyword>
<evidence type="ECO:0000256" key="5">
    <source>
        <dbReference type="ARBA" id="ARBA00023038"/>
    </source>
</evidence>
<accession>A0A8R1U9B3</accession>
<dbReference type="InterPro" id="IPR001781">
    <property type="entry name" value="Znf_LIM"/>
</dbReference>
<dbReference type="GO" id="GO:0045944">
    <property type="term" value="P:positive regulation of transcription by RNA polymerase II"/>
    <property type="evidence" value="ECO:0007669"/>
    <property type="project" value="UniProtKB-ARBA"/>
</dbReference>
<dbReference type="Pfam" id="PF00412">
    <property type="entry name" value="LIM"/>
    <property type="match status" value="2"/>
</dbReference>
<evidence type="ECO:0000256" key="10">
    <source>
        <dbReference type="PROSITE-ProRule" id="PRU00125"/>
    </source>
</evidence>
<dbReference type="InterPro" id="IPR009057">
    <property type="entry name" value="Homeodomain-like_sf"/>
</dbReference>
<feature type="compositionally biased region" description="Polar residues" evidence="12">
    <location>
        <begin position="322"/>
        <end position="337"/>
    </location>
</feature>
<dbReference type="EnsemblMetazoa" id="PPA08807.1">
    <property type="protein sequence ID" value="PPA08807.1"/>
    <property type="gene ID" value="WBGene00098361"/>
</dbReference>
<evidence type="ECO:0000256" key="2">
    <source>
        <dbReference type="ARBA" id="ARBA00022723"/>
    </source>
</evidence>
<dbReference type="PANTHER" id="PTHR24208">
    <property type="entry name" value="LIM/HOMEOBOX PROTEIN LHX"/>
    <property type="match status" value="1"/>
</dbReference>
<dbReference type="PROSITE" id="PS50071">
    <property type="entry name" value="HOMEOBOX_2"/>
    <property type="match status" value="1"/>
</dbReference>
<feature type="region of interest" description="Disordered" evidence="12">
    <location>
        <begin position="394"/>
        <end position="428"/>
    </location>
</feature>
<dbReference type="PANTHER" id="PTHR24208:SF168">
    <property type="entry name" value="PROTEIN APTEROUS"/>
    <property type="match status" value="1"/>
</dbReference>
<dbReference type="GO" id="GO:0006357">
    <property type="term" value="P:regulation of transcription by RNA polymerase II"/>
    <property type="evidence" value="ECO:0000318"/>
    <property type="project" value="GO_Central"/>
</dbReference>
<organism evidence="13 14">
    <name type="scientific">Pristionchus pacificus</name>
    <name type="common">Parasitic nematode worm</name>
    <dbReference type="NCBI Taxonomy" id="54126"/>
    <lineage>
        <taxon>Eukaryota</taxon>
        <taxon>Metazoa</taxon>
        <taxon>Ecdysozoa</taxon>
        <taxon>Nematoda</taxon>
        <taxon>Chromadorea</taxon>
        <taxon>Rhabditida</taxon>
        <taxon>Rhabditina</taxon>
        <taxon>Diplogasteromorpha</taxon>
        <taxon>Diplogasteroidea</taxon>
        <taxon>Neodiplogasteridae</taxon>
        <taxon>Pristionchus</taxon>
    </lineage>
</organism>
<dbReference type="Gene3D" id="2.10.110.10">
    <property type="entry name" value="Cysteine Rich Protein"/>
    <property type="match status" value="2"/>
</dbReference>
<evidence type="ECO:0000256" key="3">
    <source>
        <dbReference type="ARBA" id="ARBA00022737"/>
    </source>
</evidence>
<keyword evidence="7 9" id="KW-0371">Homeobox</keyword>
<dbReference type="Gene3D" id="1.10.10.60">
    <property type="entry name" value="Homeodomain-like"/>
    <property type="match status" value="1"/>
</dbReference>
<dbReference type="InterPro" id="IPR001356">
    <property type="entry name" value="HD"/>
</dbReference>
<dbReference type="InterPro" id="IPR017970">
    <property type="entry name" value="Homeobox_CS"/>
</dbReference>
<feature type="region of interest" description="Disordered" evidence="12">
    <location>
        <begin position="293"/>
        <end position="340"/>
    </location>
</feature>
<evidence type="ECO:0000313" key="14">
    <source>
        <dbReference type="Proteomes" id="UP000005239"/>
    </source>
</evidence>
<evidence type="ECO:0000313" key="13">
    <source>
        <dbReference type="EnsemblMetazoa" id="PPA08807.1"/>
    </source>
</evidence>
<evidence type="ECO:0000256" key="8">
    <source>
        <dbReference type="ARBA" id="ARBA00023242"/>
    </source>
</evidence>
<feature type="compositionally biased region" description="Basic and acidic residues" evidence="12">
    <location>
        <begin position="303"/>
        <end position="312"/>
    </location>
</feature>
<dbReference type="SMART" id="SM00132">
    <property type="entry name" value="LIM"/>
    <property type="match status" value="2"/>
</dbReference>
<dbReference type="GO" id="GO:0046872">
    <property type="term" value="F:metal ion binding"/>
    <property type="evidence" value="ECO:0007669"/>
    <property type="project" value="UniProtKB-KW"/>
</dbReference>
<dbReference type="PROSITE" id="PS00027">
    <property type="entry name" value="HOMEOBOX_1"/>
    <property type="match status" value="1"/>
</dbReference>
<dbReference type="GO" id="GO:0045664">
    <property type="term" value="P:regulation of neuron differentiation"/>
    <property type="evidence" value="ECO:0007669"/>
    <property type="project" value="UniProtKB-ARBA"/>
</dbReference>
<reference evidence="13" key="2">
    <citation type="submission" date="2022-06" db="UniProtKB">
        <authorList>
            <consortium name="EnsemblMetazoa"/>
        </authorList>
    </citation>
    <scope>IDENTIFICATION</scope>
    <source>
        <strain evidence="13">PS312</strain>
    </source>
</reference>
<dbReference type="FunFam" id="1.10.10.60:FF:000027">
    <property type="entry name" value="LIM/homeobox protein Lhx9"/>
    <property type="match status" value="1"/>
</dbReference>
<evidence type="ECO:0000256" key="9">
    <source>
        <dbReference type="PROSITE-ProRule" id="PRU00108"/>
    </source>
</evidence>
<keyword evidence="6 9" id="KW-0238">DNA-binding</keyword>
<dbReference type="OrthoDB" id="9990008at2759"/>
<evidence type="ECO:0000256" key="7">
    <source>
        <dbReference type="ARBA" id="ARBA00023155"/>
    </source>
</evidence>
<gene>
    <name evidence="13" type="primary">WBGene00098361</name>
</gene>